<dbReference type="EMBL" id="BPQB01000094">
    <property type="protein sequence ID" value="GJE98778.1"/>
    <property type="molecule type" value="Genomic_DNA"/>
</dbReference>
<evidence type="ECO:0000256" key="1">
    <source>
        <dbReference type="SAM" id="MobiDB-lite"/>
    </source>
</evidence>
<protein>
    <submittedName>
        <fullName evidence="2">Uncharacterized protein</fullName>
    </submittedName>
</protein>
<name>A0A9P3GN06_9APHY</name>
<sequence>MALPSVLSIAHSPRSSRSPAHLRTYCPPSLALSLAANLRPASQSGVHPSDFDICFKYCRSADRGSFVGLQSHTLNFAAAQRWTSAQPGCNCYAERASRPAKRYSRRCQRRG</sequence>
<dbReference type="AlphaFoldDB" id="A0A9P3GN06"/>
<organism evidence="2 3">
    <name type="scientific">Phanerochaete sordida</name>
    <dbReference type="NCBI Taxonomy" id="48140"/>
    <lineage>
        <taxon>Eukaryota</taxon>
        <taxon>Fungi</taxon>
        <taxon>Dikarya</taxon>
        <taxon>Basidiomycota</taxon>
        <taxon>Agaricomycotina</taxon>
        <taxon>Agaricomycetes</taxon>
        <taxon>Polyporales</taxon>
        <taxon>Phanerochaetaceae</taxon>
        <taxon>Phanerochaete</taxon>
    </lineage>
</organism>
<comment type="caution">
    <text evidence="2">The sequence shown here is derived from an EMBL/GenBank/DDBJ whole genome shotgun (WGS) entry which is preliminary data.</text>
</comment>
<evidence type="ECO:0000313" key="2">
    <source>
        <dbReference type="EMBL" id="GJE98778.1"/>
    </source>
</evidence>
<feature type="region of interest" description="Disordered" evidence="1">
    <location>
        <begin position="1"/>
        <end position="21"/>
    </location>
</feature>
<accession>A0A9P3GN06</accession>
<gene>
    <name evidence="2" type="ORF">PsYK624_150140</name>
</gene>
<proteinExistence type="predicted"/>
<reference evidence="2 3" key="1">
    <citation type="submission" date="2021-08" db="EMBL/GenBank/DDBJ databases">
        <title>Draft Genome Sequence of Phanerochaete sordida strain YK-624.</title>
        <authorList>
            <person name="Mori T."/>
            <person name="Dohra H."/>
            <person name="Suzuki T."/>
            <person name="Kawagishi H."/>
            <person name="Hirai H."/>
        </authorList>
    </citation>
    <scope>NUCLEOTIDE SEQUENCE [LARGE SCALE GENOMIC DNA]</scope>
    <source>
        <strain evidence="2 3">YK-624</strain>
    </source>
</reference>
<dbReference type="Proteomes" id="UP000703269">
    <property type="component" value="Unassembled WGS sequence"/>
</dbReference>
<evidence type="ECO:0000313" key="3">
    <source>
        <dbReference type="Proteomes" id="UP000703269"/>
    </source>
</evidence>
<keyword evidence="3" id="KW-1185">Reference proteome</keyword>